<dbReference type="RefSeq" id="WP_159791483.1">
    <property type="nucleotide sequence ID" value="NZ_WTYM01000022.1"/>
</dbReference>
<sequence>MAAIAHLQGEEKVGLGIAVVAHIALFGLLLWHANRAPPAIPPTERMTVSLATDVSLESTAPEPSLDSQAAVAPEISPEPEPVPAPVTEPVPPPQPRTIASPTPAPPKSKPTTPPKPKPTASSKLGGGARLGDDFLKGVSAGERSGSGSPAAKFGPAEQASLEQAINRQLKKYWQAPQGPDAELLVTYLAFDLNSDGSLAGSPRVVRQEGITPTNEAQAARHAEQAVRAVRLAAPFDLPDEFYDKWKRVKSWRFDRKLG</sequence>
<organism evidence="3 4">
    <name type="scientific">Croceibacterium salegens</name>
    <dbReference type="NCBI Taxonomy" id="1737568"/>
    <lineage>
        <taxon>Bacteria</taxon>
        <taxon>Pseudomonadati</taxon>
        <taxon>Pseudomonadota</taxon>
        <taxon>Alphaproteobacteria</taxon>
        <taxon>Sphingomonadales</taxon>
        <taxon>Erythrobacteraceae</taxon>
        <taxon>Croceibacterium</taxon>
    </lineage>
</organism>
<keyword evidence="2" id="KW-0472">Membrane</keyword>
<proteinExistence type="predicted"/>
<feature type="compositionally biased region" description="Pro residues" evidence="1">
    <location>
        <begin position="102"/>
        <end position="117"/>
    </location>
</feature>
<dbReference type="Gene3D" id="3.30.1150.10">
    <property type="match status" value="1"/>
</dbReference>
<dbReference type="AlphaFoldDB" id="A0A6I4SQU0"/>
<comment type="caution">
    <text evidence="3">The sequence shown here is derived from an EMBL/GenBank/DDBJ whole genome shotgun (WGS) entry which is preliminary data.</text>
</comment>
<evidence type="ECO:0000256" key="2">
    <source>
        <dbReference type="SAM" id="Phobius"/>
    </source>
</evidence>
<feature type="region of interest" description="Disordered" evidence="1">
    <location>
        <begin position="56"/>
        <end position="159"/>
    </location>
</feature>
<keyword evidence="2" id="KW-0812">Transmembrane</keyword>
<feature type="compositionally biased region" description="Pro residues" evidence="1">
    <location>
        <begin position="76"/>
        <end position="95"/>
    </location>
</feature>
<accession>A0A6I4SQU0</accession>
<dbReference type="EMBL" id="WTYM01000022">
    <property type="protein sequence ID" value="MXO58194.1"/>
    <property type="molecule type" value="Genomic_DNA"/>
</dbReference>
<dbReference type="Proteomes" id="UP000433652">
    <property type="component" value="Unassembled WGS sequence"/>
</dbReference>
<feature type="transmembrane region" description="Helical" evidence="2">
    <location>
        <begin position="12"/>
        <end position="33"/>
    </location>
</feature>
<evidence type="ECO:0000256" key="1">
    <source>
        <dbReference type="SAM" id="MobiDB-lite"/>
    </source>
</evidence>
<evidence type="ECO:0000313" key="4">
    <source>
        <dbReference type="Proteomes" id="UP000433652"/>
    </source>
</evidence>
<keyword evidence="4" id="KW-1185">Reference proteome</keyword>
<gene>
    <name evidence="3" type="ORF">GRI89_01365</name>
</gene>
<name>A0A6I4SQU0_9SPHN</name>
<reference evidence="3 4" key="1">
    <citation type="submission" date="2019-12" db="EMBL/GenBank/DDBJ databases">
        <title>Genomic-based taxomic classification of the family Erythrobacteraceae.</title>
        <authorList>
            <person name="Xu L."/>
        </authorList>
    </citation>
    <scope>NUCLEOTIDE SEQUENCE [LARGE SCALE GENOMIC DNA]</scope>
    <source>
        <strain evidence="3 4">MCCC 1K01500</strain>
    </source>
</reference>
<evidence type="ECO:0000313" key="3">
    <source>
        <dbReference type="EMBL" id="MXO58194.1"/>
    </source>
</evidence>
<keyword evidence="2" id="KW-1133">Transmembrane helix</keyword>
<protein>
    <submittedName>
        <fullName evidence="3">Energy transducer TonB</fullName>
    </submittedName>
</protein>
<dbReference type="OrthoDB" id="7161229at2"/>